<name>A0ABM4RQS5_BOSIN</name>
<evidence type="ECO:0000313" key="3">
    <source>
        <dbReference type="RefSeq" id="XP_070637901.1"/>
    </source>
</evidence>
<sequence>MIGCPLMPGPQQELLEALPFELLETRTLRGPARYFLDGLGSVSGSHAHTPTTTPEFHIFTRQQPAGNRTCAPAPGPFPGPPPPRSSQVSPHLHPKPWTPAPPPRRRPTGHAPRGQRGAGSAARRLYLSGARPPRTGSGGHLAVAGDAAEGRSRRTGRAFRSRRRTFLREVPRLGAGAAGRGGESGVPGRSRSAPPLHNMASSASSSAAGAEGTPPAQVDYGSYYSQSSRKVSEHGIGHCSFVVFAVWPLRMLPFYGLKLNKAVKKKYAGTVETSEGCALRDGKCCLF</sequence>
<feature type="compositionally biased region" description="Basic residues" evidence="1">
    <location>
        <begin position="153"/>
        <end position="165"/>
    </location>
</feature>
<feature type="compositionally biased region" description="Low complexity" evidence="1">
    <location>
        <begin position="200"/>
        <end position="210"/>
    </location>
</feature>
<evidence type="ECO:0000256" key="1">
    <source>
        <dbReference type="SAM" id="MobiDB-lite"/>
    </source>
</evidence>
<feature type="compositionally biased region" description="Low complexity" evidence="1">
    <location>
        <begin position="109"/>
        <end position="124"/>
    </location>
</feature>
<keyword evidence="2" id="KW-1185">Reference proteome</keyword>
<dbReference type="GeneID" id="139180332"/>
<evidence type="ECO:0000313" key="2">
    <source>
        <dbReference type="Proteomes" id="UP001652663"/>
    </source>
</evidence>
<protein>
    <submittedName>
        <fullName evidence="3">Uncharacterized protein</fullName>
    </submittedName>
</protein>
<organism evidence="2 3">
    <name type="scientific">Bos indicus</name>
    <name type="common">Zebu</name>
    <dbReference type="NCBI Taxonomy" id="9915"/>
    <lineage>
        <taxon>Eukaryota</taxon>
        <taxon>Metazoa</taxon>
        <taxon>Chordata</taxon>
        <taxon>Craniata</taxon>
        <taxon>Vertebrata</taxon>
        <taxon>Euteleostomi</taxon>
        <taxon>Mammalia</taxon>
        <taxon>Eutheria</taxon>
        <taxon>Laurasiatheria</taxon>
        <taxon>Artiodactyla</taxon>
        <taxon>Ruminantia</taxon>
        <taxon>Pecora</taxon>
        <taxon>Bovidae</taxon>
        <taxon>Bovinae</taxon>
        <taxon>Bos</taxon>
    </lineage>
</organism>
<proteinExistence type="predicted"/>
<feature type="compositionally biased region" description="Pro residues" evidence="1">
    <location>
        <begin position="73"/>
        <end position="84"/>
    </location>
</feature>
<gene>
    <name evidence="3" type="primary">LOC139180332</name>
</gene>
<dbReference type="Proteomes" id="UP001652663">
    <property type="component" value="Chromosome 28"/>
</dbReference>
<feature type="region of interest" description="Disordered" evidence="1">
    <location>
        <begin position="65"/>
        <end position="213"/>
    </location>
</feature>
<reference evidence="3" key="1">
    <citation type="submission" date="2025-08" db="UniProtKB">
        <authorList>
            <consortium name="RefSeq"/>
        </authorList>
    </citation>
    <scope>IDENTIFICATION</scope>
    <source>
        <tissue evidence="3">Blood</tissue>
    </source>
</reference>
<accession>A0ABM4RQS5</accession>
<dbReference type="RefSeq" id="XP_070637901.1">
    <property type="nucleotide sequence ID" value="XM_070781800.1"/>
</dbReference>
<feature type="compositionally biased region" description="Gly residues" evidence="1">
    <location>
        <begin position="176"/>
        <end position="185"/>
    </location>
</feature>